<sequence>MNVQNIILWRRFFSGLAYTAMQSVFFIYLMKHKGFDTAQIASAFSLLVFASQAFSLFAGSWGDRYGRTPVMMLGCLLDALGYILLLTTNHYGLLLLATFCFGLGSTLFSTNARAFLLSNADDGYASKTKAQGKFLKISSMASMVAPLISIPFIHYQKAEWLIWCCCAIEVVMLLFMWRMMPRRKCDFRFAPFRFAQFKEVINKRFIFVHLLLFIPLGMGSAFYVIFPYIFTELLDRQELVPIAFFINNLIAVLLQTGFSRHINFGVVKLNYIAPILIALLIVPWFYALEYLSEATAFLYLVIFALVGLFANTALANMLVKLDRGENQGLMFGLSKLILAITTAGIMNILPYIFLV</sequence>
<reference evidence="10 11" key="1">
    <citation type="submission" date="2018-12" db="EMBL/GenBank/DDBJ databases">
        <authorList>
            <consortium name="Pathogen Informatics"/>
        </authorList>
    </citation>
    <scope>NUCLEOTIDE SEQUENCE [LARGE SCALE GENOMIC DNA]</scope>
    <source>
        <strain evidence="10 11">NCTC10976</strain>
    </source>
</reference>
<evidence type="ECO:0000313" key="9">
    <source>
        <dbReference type="EMBL" id="MCY6524233.1"/>
    </source>
</evidence>
<dbReference type="PANTHER" id="PTHR23517:SF2">
    <property type="entry name" value="MULTIDRUG RESISTANCE PROTEIN MDTH"/>
    <property type="match status" value="1"/>
</dbReference>
<dbReference type="Gene3D" id="1.20.1250.20">
    <property type="entry name" value="MFS general substrate transporter like domains"/>
    <property type="match status" value="1"/>
</dbReference>
<keyword evidence="4 7" id="KW-0812">Transmembrane</keyword>
<feature type="transmembrane region" description="Helical" evidence="7">
    <location>
        <begin position="70"/>
        <end position="87"/>
    </location>
</feature>
<dbReference type="AlphaFoldDB" id="A0A3S4YBN4"/>
<feature type="transmembrane region" description="Helical" evidence="7">
    <location>
        <begin position="160"/>
        <end position="177"/>
    </location>
</feature>
<dbReference type="InterPro" id="IPR020846">
    <property type="entry name" value="MFS_dom"/>
</dbReference>
<keyword evidence="2" id="KW-0813">Transport</keyword>
<evidence type="ECO:0000256" key="1">
    <source>
        <dbReference type="ARBA" id="ARBA00004651"/>
    </source>
</evidence>
<evidence type="ECO:0000256" key="6">
    <source>
        <dbReference type="ARBA" id="ARBA00023136"/>
    </source>
</evidence>
<feature type="transmembrane region" description="Helical" evidence="7">
    <location>
        <begin position="12"/>
        <end position="31"/>
    </location>
</feature>
<feature type="transmembrane region" description="Helical" evidence="7">
    <location>
        <begin position="271"/>
        <end position="291"/>
    </location>
</feature>
<keyword evidence="6 7" id="KW-0472">Membrane</keyword>
<dbReference type="Proteomes" id="UP001077788">
    <property type="component" value="Unassembled WGS sequence"/>
</dbReference>
<reference evidence="9" key="3">
    <citation type="submission" date="2022-12" db="EMBL/GenBank/DDBJ databases">
        <authorList>
            <person name="Kardos G."/>
            <person name="Sarkozi R."/>
            <person name="Laczko L."/>
            <person name="Marton S."/>
            <person name="Makrai L."/>
            <person name="Banyai K."/>
            <person name="Fodor L."/>
        </authorList>
    </citation>
    <scope>NUCLEOTIDE SEQUENCE</scope>
    <source>
        <strain evidence="9">84/14</strain>
    </source>
</reference>
<keyword evidence="3" id="KW-1003">Cell membrane</keyword>
<dbReference type="Proteomes" id="UP000275510">
    <property type="component" value="Chromosome"/>
</dbReference>
<dbReference type="RefSeq" id="WP_005602250.1">
    <property type="nucleotide sequence ID" value="NZ_CBDBSV010000046.1"/>
</dbReference>
<feature type="domain" description="Major facilitator superfamily (MFS) profile" evidence="8">
    <location>
        <begin position="3"/>
        <end position="355"/>
    </location>
</feature>
<evidence type="ECO:0000256" key="4">
    <source>
        <dbReference type="ARBA" id="ARBA00022692"/>
    </source>
</evidence>
<feature type="transmembrane region" description="Helical" evidence="7">
    <location>
        <begin position="137"/>
        <end position="154"/>
    </location>
</feature>
<organism evidence="10 11">
    <name type="scientific">Actinobacillus pleuropneumoniae</name>
    <name type="common">Haemophilus pleuropneumoniae</name>
    <dbReference type="NCBI Taxonomy" id="715"/>
    <lineage>
        <taxon>Bacteria</taxon>
        <taxon>Pseudomonadati</taxon>
        <taxon>Pseudomonadota</taxon>
        <taxon>Gammaproteobacteria</taxon>
        <taxon>Pasteurellales</taxon>
        <taxon>Pasteurellaceae</taxon>
        <taxon>Actinobacillus</taxon>
    </lineage>
</organism>
<feature type="transmembrane region" description="Helical" evidence="7">
    <location>
        <begin position="331"/>
        <end position="353"/>
    </location>
</feature>
<dbReference type="GO" id="GO:0005886">
    <property type="term" value="C:plasma membrane"/>
    <property type="evidence" value="ECO:0007669"/>
    <property type="project" value="UniProtKB-SubCell"/>
</dbReference>
<dbReference type="GO" id="GO:0022857">
    <property type="term" value="F:transmembrane transporter activity"/>
    <property type="evidence" value="ECO:0007669"/>
    <property type="project" value="InterPro"/>
</dbReference>
<evidence type="ECO:0000256" key="7">
    <source>
        <dbReference type="SAM" id="Phobius"/>
    </source>
</evidence>
<protein>
    <submittedName>
        <fullName evidence="9">MFS transporter</fullName>
    </submittedName>
    <submittedName>
        <fullName evidence="10">Transport system permease</fullName>
    </submittedName>
</protein>
<evidence type="ECO:0000256" key="3">
    <source>
        <dbReference type="ARBA" id="ARBA00022475"/>
    </source>
</evidence>
<feature type="transmembrane region" description="Helical" evidence="7">
    <location>
        <begin position="206"/>
        <end position="230"/>
    </location>
</feature>
<evidence type="ECO:0000256" key="2">
    <source>
        <dbReference type="ARBA" id="ARBA00022448"/>
    </source>
</evidence>
<evidence type="ECO:0000259" key="8">
    <source>
        <dbReference type="PROSITE" id="PS50850"/>
    </source>
</evidence>
<comment type="subcellular location">
    <subcellularLocation>
        <location evidence="1">Cell membrane</location>
        <topology evidence="1">Multi-pass membrane protein</topology>
    </subcellularLocation>
</comment>
<dbReference type="PANTHER" id="PTHR23517">
    <property type="entry name" value="RESISTANCE PROTEIN MDTM, PUTATIVE-RELATED-RELATED"/>
    <property type="match status" value="1"/>
</dbReference>
<dbReference type="EMBL" id="LR134515">
    <property type="protein sequence ID" value="VEJ17576.1"/>
    <property type="molecule type" value="Genomic_DNA"/>
</dbReference>
<dbReference type="InterPro" id="IPR011701">
    <property type="entry name" value="MFS"/>
</dbReference>
<proteinExistence type="predicted"/>
<feature type="transmembrane region" description="Helical" evidence="7">
    <location>
        <begin position="93"/>
        <end position="116"/>
    </location>
</feature>
<dbReference type="InterPro" id="IPR050171">
    <property type="entry name" value="MFS_Transporters"/>
</dbReference>
<keyword evidence="5 7" id="KW-1133">Transmembrane helix</keyword>
<dbReference type="PROSITE" id="PS50850">
    <property type="entry name" value="MFS"/>
    <property type="match status" value="1"/>
</dbReference>
<dbReference type="Pfam" id="PF07690">
    <property type="entry name" value="MFS_1"/>
    <property type="match status" value="1"/>
</dbReference>
<evidence type="ECO:0000313" key="11">
    <source>
        <dbReference type="Proteomes" id="UP000275510"/>
    </source>
</evidence>
<dbReference type="InterPro" id="IPR036259">
    <property type="entry name" value="MFS_trans_sf"/>
</dbReference>
<evidence type="ECO:0000256" key="5">
    <source>
        <dbReference type="ARBA" id="ARBA00022989"/>
    </source>
</evidence>
<feature type="transmembrane region" description="Helical" evidence="7">
    <location>
        <begin position="297"/>
        <end position="319"/>
    </location>
</feature>
<reference evidence="9" key="2">
    <citation type="journal article" date="2021" name="Vet Sci">
        <title>O-Serogroups and Pathovirotypes of Escherichia coli Isolated from Post-Weaning Piglets Showing Diarrhoea and/or Oedema in South Korea.</title>
        <authorList>
            <person name="Byun J.W."/>
            <person name="Moon B.Y."/>
            <person name="Do K.H."/>
            <person name="Lee K."/>
            <person name="Lee H.Y."/>
            <person name="Kim W.I."/>
            <person name="So B."/>
            <person name="Lee W.K."/>
        </authorList>
    </citation>
    <scope>NUCLEOTIDE SEQUENCE</scope>
    <source>
        <strain evidence="9">84/14</strain>
    </source>
</reference>
<gene>
    <name evidence="10" type="primary">dtpA</name>
    <name evidence="10" type="ORF">NCTC10976_01722</name>
    <name evidence="9" type="ORF">OYG11_08385</name>
</gene>
<evidence type="ECO:0000313" key="10">
    <source>
        <dbReference type="EMBL" id="VEJ17576.1"/>
    </source>
</evidence>
<dbReference type="SUPFAM" id="SSF103473">
    <property type="entry name" value="MFS general substrate transporter"/>
    <property type="match status" value="1"/>
</dbReference>
<dbReference type="EMBL" id="JAPQFC010000001">
    <property type="protein sequence ID" value="MCY6524233.1"/>
    <property type="molecule type" value="Genomic_DNA"/>
</dbReference>
<feature type="transmembrane region" description="Helical" evidence="7">
    <location>
        <begin position="242"/>
        <end position="259"/>
    </location>
</feature>
<name>A0A3S4YBN4_ACTPL</name>
<feature type="transmembrane region" description="Helical" evidence="7">
    <location>
        <begin position="37"/>
        <end position="58"/>
    </location>
</feature>
<accession>A0A3S4YBN4</accession>